<gene>
    <name evidence="2" type="ORF">J3D65DRAFT_687885</name>
</gene>
<comment type="caution">
    <text evidence="2">The sequence shown here is derived from an EMBL/GenBank/DDBJ whole genome shotgun (WGS) entry which is preliminary data.</text>
</comment>
<sequence length="288" mass="32145">MDIPAASDHAAADEILQDVATFLDEGFRPRQLPNPAKCFHWARSDRPLTRILEPREYPTDTLLSVLELVEKAGTVPAAQAALRTAVAYRKSLVTQGSLYIQVLPRDFKNAMKSLNDATTADNDKPTPESPPPAMHPQKQRALNESTPNGKKSCPSVVKRMEDVPEALAKTLRIMSNLQKGPASRPEVARRFNSEQSESELYALHINCTTILRASSIQDEEFGIRQGTEAHSRKHWQFKLFANEASKLYKKLSEETGLVLSKPLRNIFETPLQCCANNQAKESSQIKPQ</sequence>
<dbReference type="EMBL" id="JBBPEH010000014">
    <property type="protein sequence ID" value="KAK7530198.1"/>
    <property type="molecule type" value="Genomic_DNA"/>
</dbReference>
<evidence type="ECO:0000256" key="1">
    <source>
        <dbReference type="SAM" id="MobiDB-lite"/>
    </source>
</evidence>
<dbReference type="Proteomes" id="UP001360953">
    <property type="component" value="Unassembled WGS sequence"/>
</dbReference>
<evidence type="ECO:0000313" key="3">
    <source>
        <dbReference type="Proteomes" id="UP001360953"/>
    </source>
</evidence>
<accession>A0ABR1L4P2</accession>
<keyword evidence="3" id="KW-1185">Reference proteome</keyword>
<name>A0ABR1L4P2_9PEZI</name>
<feature type="compositionally biased region" description="Polar residues" evidence="1">
    <location>
        <begin position="140"/>
        <end position="149"/>
    </location>
</feature>
<protein>
    <submittedName>
        <fullName evidence="2">Uncharacterized protein</fullName>
    </submittedName>
</protein>
<evidence type="ECO:0000313" key="2">
    <source>
        <dbReference type="EMBL" id="KAK7530198.1"/>
    </source>
</evidence>
<proteinExistence type="predicted"/>
<reference evidence="2 3" key="1">
    <citation type="submission" date="2024-04" db="EMBL/GenBank/DDBJ databases">
        <title>Phyllosticta paracitricarpa is synonymous to the EU quarantine fungus P. citricarpa based on phylogenomic analyses.</title>
        <authorList>
            <consortium name="Lawrence Berkeley National Laboratory"/>
            <person name="Van ingen-buijs V.A."/>
            <person name="Van westerhoven A.C."/>
            <person name="Haridas S."/>
            <person name="Skiadas P."/>
            <person name="Martin F."/>
            <person name="Groenewald J.Z."/>
            <person name="Crous P.W."/>
            <person name="Seidl M.F."/>
        </authorList>
    </citation>
    <scope>NUCLEOTIDE SEQUENCE [LARGE SCALE GENOMIC DNA]</scope>
    <source>
        <strain evidence="2 3">CPC 17464</strain>
    </source>
</reference>
<feature type="region of interest" description="Disordered" evidence="1">
    <location>
        <begin position="116"/>
        <end position="155"/>
    </location>
</feature>
<dbReference type="GeneID" id="92036760"/>
<organism evidence="2 3">
    <name type="scientific">Phyllosticta citribraziliensis</name>
    <dbReference type="NCBI Taxonomy" id="989973"/>
    <lineage>
        <taxon>Eukaryota</taxon>
        <taxon>Fungi</taxon>
        <taxon>Dikarya</taxon>
        <taxon>Ascomycota</taxon>
        <taxon>Pezizomycotina</taxon>
        <taxon>Dothideomycetes</taxon>
        <taxon>Dothideomycetes incertae sedis</taxon>
        <taxon>Botryosphaeriales</taxon>
        <taxon>Phyllostictaceae</taxon>
        <taxon>Phyllosticta</taxon>
    </lineage>
</organism>
<dbReference type="RefSeq" id="XP_066650437.1">
    <property type="nucleotide sequence ID" value="XM_066803854.1"/>
</dbReference>